<name>A0AB32W3G4_THECC</name>
<dbReference type="Proteomes" id="UP000694886">
    <property type="component" value="Chromosome 3"/>
</dbReference>
<dbReference type="PANTHER" id="PTHR22881:SF42">
    <property type="entry name" value="DNA-BINDING BROMODOMAIN-CONTAINING PROTEIN"/>
    <property type="match status" value="1"/>
</dbReference>
<evidence type="ECO:0000256" key="1">
    <source>
        <dbReference type="SAM" id="MobiDB-lite"/>
    </source>
</evidence>
<reference evidence="2" key="1">
    <citation type="journal article" date="1997" name="Nucleic Acids Res.">
        <title>tRNAscan-SE: a program for improved detection of transfer RNA genes in genomic sequence.</title>
        <authorList>
            <person name="Lowe T.M."/>
            <person name="Eddy S.R."/>
        </authorList>
    </citation>
    <scope>NUCLEOTIDE SEQUENCE [LARGE SCALE GENOMIC DNA]</scope>
    <source>
        <strain evidence="2">r\B97-61/B2</strain>
    </source>
</reference>
<accession>A0AB32W3G4</accession>
<proteinExistence type="predicted"/>
<dbReference type="KEGG" id="tcc:18605969"/>
<dbReference type="RefSeq" id="XP_017973972.1">
    <property type="nucleotide sequence ID" value="XM_018118483.1"/>
</dbReference>
<feature type="region of interest" description="Disordered" evidence="1">
    <location>
        <begin position="95"/>
        <end position="118"/>
    </location>
</feature>
<organism evidence="2 3">
    <name type="scientific">Theobroma cacao</name>
    <name type="common">Cacao</name>
    <name type="synonym">Cocoa</name>
    <dbReference type="NCBI Taxonomy" id="3641"/>
    <lineage>
        <taxon>Eukaryota</taxon>
        <taxon>Viridiplantae</taxon>
        <taxon>Streptophyta</taxon>
        <taxon>Embryophyta</taxon>
        <taxon>Tracheophyta</taxon>
        <taxon>Spermatophyta</taxon>
        <taxon>Magnoliopsida</taxon>
        <taxon>eudicotyledons</taxon>
        <taxon>Gunneridae</taxon>
        <taxon>Pentapetalae</taxon>
        <taxon>rosids</taxon>
        <taxon>malvids</taxon>
        <taxon>Malvales</taxon>
        <taxon>Malvaceae</taxon>
        <taxon>Byttnerioideae</taxon>
        <taxon>Theobroma</taxon>
    </lineage>
</organism>
<gene>
    <name evidence="3" type="primary">LOC18605969</name>
</gene>
<sequence length="166" mass="18067">MARFAATLGPVACKVASRRIEQALPPGCKFGRGWVGEYEPLPTPVLMLESRAPKESALFIKLQRAADARKDDATYETPVPSTGVRKDDVTYKTAVPAKPHPLNVPASEGKSSSFRPVSGQHQKEGHLCLQLLGQSLVSLLIVFIRSKICLPGNFLSLRTRSQSKLS</sequence>
<evidence type="ECO:0000313" key="2">
    <source>
        <dbReference type="Proteomes" id="UP000694886"/>
    </source>
</evidence>
<dbReference type="PANTHER" id="PTHR22881">
    <property type="entry name" value="BROMODOMAIN CONTAINING PROTEIN"/>
    <property type="match status" value="1"/>
</dbReference>
<dbReference type="AlphaFoldDB" id="A0AB32W3G4"/>
<dbReference type="InterPro" id="IPR051831">
    <property type="entry name" value="Bromodomain_contain_prot"/>
</dbReference>
<protein>
    <submittedName>
        <fullName evidence="3">Uncharacterized protein LOC18605969</fullName>
    </submittedName>
</protein>
<dbReference type="Gramene" id="Tc03v2_t018290.1">
    <property type="protein sequence ID" value="Tc03v2_p018290.1"/>
    <property type="gene ID" value="Tc03v2_g018290"/>
</dbReference>
<evidence type="ECO:0000313" key="3">
    <source>
        <dbReference type="RefSeq" id="XP_017973972.1"/>
    </source>
</evidence>
<reference evidence="3" key="2">
    <citation type="submission" date="2025-08" db="UniProtKB">
        <authorList>
            <consortium name="RefSeq"/>
        </authorList>
    </citation>
    <scope>IDENTIFICATION</scope>
</reference>
<dbReference type="GeneID" id="18605969"/>